<dbReference type="SUPFAM" id="SSF160240">
    <property type="entry name" value="Cation efflux protein cytoplasmic domain-like"/>
    <property type="match status" value="1"/>
</dbReference>
<dbReference type="SUPFAM" id="SSF161111">
    <property type="entry name" value="Cation efflux protein transmembrane domain-like"/>
    <property type="match status" value="1"/>
</dbReference>
<reference evidence="9" key="1">
    <citation type="journal article" date="2020" name="ISME J.">
        <title>Gammaproteobacteria mediating utilization of methyl-, sulfur- and petroleum organic compounds in deep ocean hydrothermal plumes.</title>
        <authorList>
            <person name="Zhou Z."/>
            <person name="Liu Y."/>
            <person name="Pan J."/>
            <person name="Cron B.R."/>
            <person name="Toner B.M."/>
            <person name="Anantharaman K."/>
            <person name="Breier J.A."/>
            <person name="Dick G.J."/>
            <person name="Li M."/>
        </authorList>
    </citation>
    <scope>NUCLEOTIDE SEQUENCE</scope>
    <source>
        <strain evidence="9">SZUA-1435</strain>
    </source>
</reference>
<evidence type="ECO:0000256" key="1">
    <source>
        <dbReference type="ARBA" id="ARBA00004141"/>
    </source>
</evidence>
<dbReference type="InterPro" id="IPR050291">
    <property type="entry name" value="CDF_Transporter"/>
</dbReference>
<dbReference type="Gene3D" id="1.20.1510.10">
    <property type="entry name" value="Cation efflux protein transmembrane domain"/>
    <property type="match status" value="1"/>
</dbReference>
<evidence type="ECO:0000259" key="8">
    <source>
        <dbReference type="Pfam" id="PF16916"/>
    </source>
</evidence>
<dbReference type="Gene3D" id="3.30.70.1350">
    <property type="entry name" value="Cation efflux protein, cytoplasmic domain"/>
    <property type="match status" value="1"/>
</dbReference>
<feature type="transmembrane region" description="Helical" evidence="6">
    <location>
        <begin position="32"/>
        <end position="52"/>
    </location>
</feature>
<dbReference type="Pfam" id="PF16916">
    <property type="entry name" value="ZT_dimer"/>
    <property type="match status" value="1"/>
</dbReference>
<dbReference type="Proteomes" id="UP000605805">
    <property type="component" value="Unassembled WGS sequence"/>
</dbReference>
<dbReference type="GO" id="GO:0008324">
    <property type="term" value="F:monoatomic cation transmembrane transporter activity"/>
    <property type="evidence" value="ECO:0007669"/>
    <property type="project" value="InterPro"/>
</dbReference>
<name>A0A833DUF8_9CREN</name>
<dbReference type="InterPro" id="IPR036837">
    <property type="entry name" value="Cation_efflux_CTD_sf"/>
</dbReference>
<evidence type="ECO:0000256" key="4">
    <source>
        <dbReference type="ARBA" id="ARBA00022989"/>
    </source>
</evidence>
<dbReference type="InterPro" id="IPR027470">
    <property type="entry name" value="Cation_efflux_CTD"/>
</dbReference>
<accession>A0A833DUF8</accession>
<keyword evidence="5 6" id="KW-0472">Membrane</keyword>
<feature type="domain" description="Cation efflux protein cytoplasmic" evidence="8">
    <location>
        <begin position="202"/>
        <end position="271"/>
    </location>
</feature>
<evidence type="ECO:0000313" key="9">
    <source>
        <dbReference type="EMBL" id="HIP57154.1"/>
    </source>
</evidence>
<evidence type="ECO:0000256" key="3">
    <source>
        <dbReference type="ARBA" id="ARBA00022692"/>
    </source>
</evidence>
<dbReference type="PANTHER" id="PTHR43840">
    <property type="entry name" value="MITOCHONDRIAL METAL TRANSPORTER 1-RELATED"/>
    <property type="match status" value="1"/>
</dbReference>
<proteinExistence type="predicted"/>
<comment type="caution">
    <text evidence="9">The sequence shown here is derived from an EMBL/GenBank/DDBJ whole genome shotgun (WGS) entry which is preliminary data.</text>
</comment>
<evidence type="ECO:0000256" key="5">
    <source>
        <dbReference type="ARBA" id="ARBA00023136"/>
    </source>
</evidence>
<feature type="domain" description="Cation efflux protein transmembrane" evidence="7">
    <location>
        <begin position="8"/>
        <end position="187"/>
    </location>
</feature>
<dbReference type="EMBL" id="DQTV01000068">
    <property type="protein sequence ID" value="HIP57154.1"/>
    <property type="molecule type" value="Genomic_DNA"/>
</dbReference>
<feature type="transmembrane region" description="Helical" evidence="6">
    <location>
        <begin position="72"/>
        <end position="92"/>
    </location>
</feature>
<sequence>MLSEALALLIAVALSVVGTVFKFIAWLGGSMAALVDAATCFASIVAGLVALWAFSKSREPPDTEHLYGHERYVVYGGILVIAIYSVVLGMVVDRLLYRVIDLEYSVSISAPIYVAIGTAIYLIAIAIARHGGLVGRTYATFISSEVLEGVVTICASLAGSLLSSLIDYVGGWVLTTYLAYEVFHELRGYEKSLTDWSEPRLVKEIEEMFRSVGIEVKSIRLRMVVPHRYVGDAVVMVGRDYDIEKAHEVVDDVVRRIRSRLGIDITVHYEPQSSRG</sequence>
<keyword evidence="4 6" id="KW-1133">Transmembrane helix</keyword>
<feature type="transmembrane region" description="Helical" evidence="6">
    <location>
        <begin position="104"/>
        <end position="126"/>
    </location>
</feature>
<keyword evidence="3 6" id="KW-0812">Transmembrane</keyword>
<dbReference type="AlphaFoldDB" id="A0A833DUF8"/>
<evidence type="ECO:0008006" key="11">
    <source>
        <dbReference type="Google" id="ProtNLM"/>
    </source>
</evidence>
<gene>
    <name evidence="9" type="ORF">EYH02_03680</name>
</gene>
<dbReference type="PANTHER" id="PTHR43840:SF15">
    <property type="entry name" value="MITOCHONDRIAL METAL TRANSPORTER 1-RELATED"/>
    <property type="match status" value="1"/>
</dbReference>
<organism evidence="9 10">
    <name type="scientific">Ignisphaera aggregans</name>
    <dbReference type="NCBI Taxonomy" id="334771"/>
    <lineage>
        <taxon>Archaea</taxon>
        <taxon>Thermoproteota</taxon>
        <taxon>Thermoprotei</taxon>
        <taxon>Desulfurococcales</taxon>
        <taxon>Desulfurococcaceae</taxon>
        <taxon>Ignisphaera</taxon>
    </lineage>
</organism>
<dbReference type="Pfam" id="PF01545">
    <property type="entry name" value="Cation_efflux"/>
    <property type="match status" value="1"/>
</dbReference>
<protein>
    <recommendedName>
        <fullName evidence="11">Cation transporter</fullName>
    </recommendedName>
</protein>
<dbReference type="GO" id="GO:0016020">
    <property type="term" value="C:membrane"/>
    <property type="evidence" value="ECO:0007669"/>
    <property type="project" value="UniProtKB-SubCell"/>
</dbReference>
<comment type="subcellular location">
    <subcellularLocation>
        <location evidence="1">Membrane</location>
        <topology evidence="1">Multi-pass membrane protein</topology>
    </subcellularLocation>
</comment>
<keyword evidence="2" id="KW-0813">Transport</keyword>
<evidence type="ECO:0000256" key="2">
    <source>
        <dbReference type="ARBA" id="ARBA00022448"/>
    </source>
</evidence>
<evidence type="ECO:0000256" key="6">
    <source>
        <dbReference type="SAM" id="Phobius"/>
    </source>
</evidence>
<dbReference type="InterPro" id="IPR058533">
    <property type="entry name" value="Cation_efflux_TM"/>
</dbReference>
<dbReference type="InterPro" id="IPR027469">
    <property type="entry name" value="Cation_efflux_TMD_sf"/>
</dbReference>
<evidence type="ECO:0000313" key="10">
    <source>
        <dbReference type="Proteomes" id="UP000605805"/>
    </source>
</evidence>
<evidence type="ECO:0000259" key="7">
    <source>
        <dbReference type="Pfam" id="PF01545"/>
    </source>
</evidence>